<comment type="caution">
    <text evidence="2">The sequence shown here is derived from an EMBL/GenBank/DDBJ whole genome shotgun (WGS) entry which is preliminary data.</text>
</comment>
<sequence>MGWGPTQKLAKSQHTKMCKLAGPQQREIGSPIPTNNASWRGPNIEKLGHQFQQTMQVGVGHR</sequence>
<evidence type="ECO:0000256" key="1">
    <source>
        <dbReference type="SAM" id="MobiDB-lite"/>
    </source>
</evidence>
<proteinExistence type="predicted"/>
<protein>
    <recommendedName>
        <fullName evidence="3">Nitrogen regulation protein NIFR3</fullName>
    </recommendedName>
</protein>
<name>A0A641AAN1_STAAU</name>
<feature type="region of interest" description="Disordered" evidence="1">
    <location>
        <begin position="1"/>
        <end position="42"/>
    </location>
</feature>
<dbReference type="AlphaFoldDB" id="A0A641AAN1"/>
<evidence type="ECO:0008006" key="3">
    <source>
        <dbReference type="Google" id="ProtNLM"/>
    </source>
</evidence>
<organism evidence="2">
    <name type="scientific">Staphylococcus aureus</name>
    <dbReference type="NCBI Taxonomy" id="1280"/>
    <lineage>
        <taxon>Bacteria</taxon>
        <taxon>Bacillati</taxon>
        <taxon>Bacillota</taxon>
        <taxon>Bacilli</taxon>
        <taxon>Bacillales</taxon>
        <taxon>Staphylococcaceae</taxon>
        <taxon>Staphylococcus</taxon>
    </lineage>
</organism>
<evidence type="ECO:0000313" key="2">
    <source>
        <dbReference type="EMBL" id="KAA1274526.1"/>
    </source>
</evidence>
<gene>
    <name evidence="2" type="ORF">D7S40_01360</name>
</gene>
<dbReference type="EMBL" id="RAQZ01000001">
    <property type="protein sequence ID" value="KAA1274526.1"/>
    <property type="molecule type" value="Genomic_DNA"/>
</dbReference>
<accession>A0A641AAN1</accession>
<reference evidence="2" key="1">
    <citation type="submission" date="2018-09" db="EMBL/GenBank/DDBJ databases">
        <title>The microbial basis of impaired wound healing: differential roles for pathogens, 'bystanders', and strain-level diversification in clinical outcomes.</title>
        <authorList>
            <person name="Kalan L.R."/>
            <person name="Meisel J.S."/>
            <person name="Loesche M.A."/>
            <person name="Horwinski J."/>
            <person name="Soaita I."/>
            <person name="Chen X."/>
            <person name="Gardner S.E."/>
            <person name="Grice E.A."/>
        </authorList>
    </citation>
    <scope>NUCLEOTIDE SEQUENCE</scope>
    <source>
        <strain evidence="2">LK35</strain>
    </source>
</reference>